<evidence type="ECO:0000313" key="1">
    <source>
        <dbReference type="EMBL" id="KPY83458.1"/>
    </source>
</evidence>
<dbReference type="AlphaFoldDB" id="A0A0Q0H2D1"/>
<dbReference type="EMBL" id="LJRI01000934">
    <property type="protein sequence ID" value="KPY83458.1"/>
    <property type="molecule type" value="Genomic_DNA"/>
</dbReference>
<comment type="caution">
    <text evidence="1">The sequence shown here is derived from an EMBL/GenBank/DDBJ whole genome shotgun (WGS) entry which is preliminary data.</text>
</comment>
<proteinExistence type="predicted"/>
<reference evidence="1 2" key="1">
    <citation type="submission" date="2015-09" db="EMBL/GenBank/DDBJ databases">
        <title>Genome announcement of multiple Pseudomonas syringae strains.</title>
        <authorList>
            <person name="Thakur S."/>
            <person name="Wang P.W."/>
            <person name="Gong Y."/>
            <person name="Weir B.S."/>
            <person name="Guttman D.S."/>
        </authorList>
    </citation>
    <scope>NUCLEOTIDE SEQUENCE [LARGE SCALE GENOMIC DNA]</scope>
    <source>
        <strain evidence="1 2">ICMP16929</strain>
    </source>
</reference>
<name>A0A0Q0H2D1_PSESX</name>
<evidence type="ECO:0000313" key="2">
    <source>
        <dbReference type="Proteomes" id="UP000050384"/>
    </source>
</evidence>
<sequence length="83" mass="9124">MPQPRADIQHTQRPLGQRLGQIGLQHGQTNGPFGPAVDLFRKARRQLVEMAITHLANLRSLSASLLRTTVSMSSPSSLHSSNR</sequence>
<accession>A0A0Q0H2D1</accession>
<protein>
    <submittedName>
        <fullName evidence="1">MFS transporter</fullName>
    </submittedName>
</protein>
<organism evidence="1 2">
    <name type="scientific">Pseudomonas syringae pv. spinaceae</name>
    <dbReference type="NCBI Taxonomy" id="264459"/>
    <lineage>
        <taxon>Bacteria</taxon>
        <taxon>Pseudomonadati</taxon>
        <taxon>Pseudomonadota</taxon>
        <taxon>Gammaproteobacteria</taxon>
        <taxon>Pseudomonadales</taxon>
        <taxon>Pseudomonadaceae</taxon>
        <taxon>Pseudomonas</taxon>
        <taxon>Pseudomonas syringae</taxon>
    </lineage>
</organism>
<dbReference type="Proteomes" id="UP000050384">
    <property type="component" value="Unassembled WGS sequence"/>
</dbReference>
<gene>
    <name evidence="1" type="ORF">ALO94_201183</name>
</gene>